<gene>
    <name evidence="1" type="ORF">CC86DRAFT_377051</name>
</gene>
<proteinExistence type="predicted"/>
<evidence type="ECO:0000313" key="1">
    <source>
        <dbReference type="EMBL" id="KAF2833993.1"/>
    </source>
</evidence>
<dbReference type="Proteomes" id="UP000799424">
    <property type="component" value="Unassembled WGS sequence"/>
</dbReference>
<organism evidence="1 2">
    <name type="scientific">Ophiobolus disseminans</name>
    <dbReference type="NCBI Taxonomy" id="1469910"/>
    <lineage>
        <taxon>Eukaryota</taxon>
        <taxon>Fungi</taxon>
        <taxon>Dikarya</taxon>
        <taxon>Ascomycota</taxon>
        <taxon>Pezizomycotina</taxon>
        <taxon>Dothideomycetes</taxon>
        <taxon>Pleosporomycetidae</taxon>
        <taxon>Pleosporales</taxon>
        <taxon>Pleosporineae</taxon>
        <taxon>Phaeosphaeriaceae</taxon>
        <taxon>Ophiobolus</taxon>
    </lineage>
</organism>
<protein>
    <submittedName>
        <fullName evidence="1">Uncharacterized protein</fullName>
    </submittedName>
</protein>
<sequence>MAHQLCQQCQQLHFSLHDKELCTSLGCEVKSLKFDLAPLHSELVQLHATWEELDASSEAGCHLYTLRAAGLRFAASTSTRDIGPQSAAIWLAFGRRTMSFGEIEVSEYLFAKYGRVVAEFEVDIVPRTRCDDPEFFGESNDPFGNRNILFQAVYIGGREGNMLDSSDPDEVTNQKSTLRRLD</sequence>
<name>A0A6A7ALG9_9PLEO</name>
<accession>A0A6A7ALG9</accession>
<keyword evidence="2" id="KW-1185">Reference proteome</keyword>
<evidence type="ECO:0000313" key="2">
    <source>
        <dbReference type="Proteomes" id="UP000799424"/>
    </source>
</evidence>
<reference evidence="1" key="1">
    <citation type="journal article" date="2020" name="Stud. Mycol.">
        <title>101 Dothideomycetes genomes: a test case for predicting lifestyles and emergence of pathogens.</title>
        <authorList>
            <person name="Haridas S."/>
            <person name="Albert R."/>
            <person name="Binder M."/>
            <person name="Bloem J."/>
            <person name="Labutti K."/>
            <person name="Salamov A."/>
            <person name="Andreopoulos B."/>
            <person name="Baker S."/>
            <person name="Barry K."/>
            <person name="Bills G."/>
            <person name="Bluhm B."/>
            <person name="Cannon C."/>
            <person name="Castanera R."/>
            <person name="Culley D."/>
            <person name="Daum C."/>
            <person name="Ezra D."/>
            <person name="Gonzalez J."/>
            <person name="Henrissat B."/>
            <person name="Kuo A."/>
            <person name="Liang C."/>
            <person name="Lipzen A."/>
            <person name="Lutzoni F."/>
            <person name="Magnuson J."/>
            <person name="Mondo S."/>
            <person name="Nolan M."/>
            <person name="Ohm R."/>
            <person name="Pangilinan J."/>
            <person name="Park H.-J."/>
            <person name="Ramirez L."/>
            <person name="Alfaro M."/>
            <person name="Sun H."/>
            <person name="Tritt A."/>
            <person name="Yoshinaga Y."/>
            <person name="Zwiers L.-H."/>
            <person name="Turgeon B."/>
            <person name="Goodwin S."/>
            <person name="Spatafora J."/>
            <person name="Crous P."/>
            <person name="Grigoriev I."/>
        </authorList>
    </citation>
    <scope>NUCLEOTIDE SEQUENCE</scope>
    <source>
        <strain evidence="1">CBS 113818</strain>
    </source>
</reference>
<dbReference type="EMBL" id="MU006216">
    <property type="protein sequence ID" value="KAF2833993.1"/>
    <property type="molecule type" value="Genomic_DNA"/>
</dbReference>
<dbReference type="AlphaFoldDB" id="A0A6A7ALG9"/>